<protein>
    <recommendedName>
        <fullName evidence="5">Fork-head domain-containing protein</fullName>
    </recommendedName>
</protein>
<feature type="domain" description="Fork-head" evidence="5">
    <location>
        <begin position="158"/>
        <end position="250"/>
    </location>
</feature>
<keyword evidence="1 3" id="KW-0238">DNA-binding</keyword>
<dbReference type="GO" id="GO:0030154">
    <property type="term" value="P:cell differentiation"/>
    <property type="evidence" value="ECO:0007669"/>
    <property type="project" value="TreeGrafter"/>
</dbReference>
<dbReference type="AlphaFoldDB" id="A0AAN8X025"/>
<keyword evidence="7" id="KW-1185">Reference proteome</keyword>
<dbReference type="PROSITE" id="PS50039">
    <property type="entry name" value="FORK_HEAD_3"/>
    <property type="match status" value="1"/>
</dbReference>
<dbReference type="GO" id="GO:0009653">
    <property type="term" value="P:anatomical structure morphogenesis"/>
    <property type="evidence" value="ECO:0007669"/>
    <property type="project" value="TreeGrafter"/>
</dbReference>
<feature type="region of interest" description="Disordered" evidence="4">
    <location>
        <begin position="1"/>
        <end position="27"/>
    </location>
</feature>
<feature type="region of interest" description="Disordered" evidence="4">
    <location>
        <begin position="477"/>
        <end position="524"/>
    </location>
</feature>
<feature type="DNA-binding region" description="Fork-head" evidence="3">
    <location>
        <begin position="158"/>
        <end position="250"/>
    </location>
</feature>
<evidence type="ECO:0000313" key="6">
    <source>
        <dbReference type="EMBL" id="KAK7074102.1"/>
    </source>
</evidence>
<proteinExistence type="predicted"/>
<comment type="caution">
    <text evidence="6">The sequence shown here is derived from an EMBL/GenBank/DDBJ whole genome shotgun (WGS) entry which is preliminary data.</text>
</comment>
<dbReference type="Proteomes" id="UP001381693">
    <property type="component" value="Unassembled WGS sequence"/>
</dbReference>
<dbReference type="GO" id="GO:0005634">
    <property type="term" value="C:nucleus"/>
    <property type="evidence" value="ECO:0007669"/>
    <property type="project" value="UniProtKB-SubCell"/>
</dbReference>
<dbReference type="InterPro" id="IPR030456">
    <property type="entry name" value="TF_fork_head_CS_2"/>
</dbReference>
<dbReference type="InterPro" id="IPR036390">
    <property type="entry name" value="WH_DNA-bd_sf"/>
</dbReference>
<dbReference type="InterPro" id="IPR047519">
    <property type="entry name" value="FH_FOXQ2-like"/>
</dbReference>
<dbReference type="SMART" id="SM00339">
    <property type="entry name" value="FH"/>
    <property type="match status" value="1"/>
</dbReference>
<dbReference type="InterPro" id="IPR050211">
    <property type="entry name" value="FOX_domain-containing"/>
</dbReference>
<sequence>MMVPRPTSPVMNSVCSGRESSVSPPSVVAPLAVKPTSLTEGPSLPTPTDQQQRLLYQLALAERLRLASAGLAWARPPILSHQPHHLQESPAGTFMGGNIMNGLGFPVIGGLGSVAFGGNMLGATSQMPPSAYPPTHPLYGYRLLDPRLLLPRGPEEPKPQHSYIGLIAMAILSSPEKKLILSDIYQYILDHYPYFRSRGTGWRNSIRHNLSLNDCFMKSGRSANGKGHYWAIHPANIDDFRRGDFRRRRAQRKVRKHMGLAVDDDSEPETLSPPPPPPPPPLVTSTCHDISPLPLARLSTTTEVAKHLSRPKRQFDVLSLLAPDTPGTLLHKSSSQDPSSDNRSGLEVSKIHLSSNTRIQDFRLQIREVSDESTPGGETIDTLLQQAQKEEEEEEEEEVEGVDVVEDDEDEEKCLPLFHISQKKMATSSSGVGAAGGSRGCSLPSSELSSSLEYLPAPWLSSVSPLSLPVTSSEELHSNTLPLHPSSGSPPQHLHVPNSNPTPTHGDNKPIHLPPTTSAYFNPSIPQNHGLPNLSVPHLNLCSYSAIIPRTSQSVPPSSSANINNNNHITLSLTPKIHSEP</sequence>
<feature type="region of interest" description="Disordered" evidence="4">
    <location>
        <begin position="251"/>
        <end position="284"/>
    </location>
</feature>
<dbReference type="PROSITE" id="PS00658">
    <property type="entry name" value="FORK_HEAD_2"/>
    <property type="match status" value="1"/>
</dbReference>
<feature type="compositionally biased region" description="Polar residues" evidence="4">
    <location>
        <begin position="478"/>
        <end position="490"/>
    </location>
</feature>
<gene>
    <name evidence="6" type="ORF">SK128_028233</name>
</gene>
<dbReference type="PRINTS" id="PR00053">
    <property type="entry name" value="FORKHEAD"/>
</dbReference>
<evidence type="ECO:0000256" key="4">
    <source>
        <dbReference type="SAM" id="MobiDB-lite"/>
    </source>
</evidence>
<feature type="compositionally biased region" description="Polar residues" evidence="4">
    <location>
        <begin position="9"/>
        <end position="19"/>
    </location>
</feature>
<dbReference type="EMBL" id="JAXCGZ010011814">
    <property type="protein sequence ID" value="KAK7074102.1"/>
    <property type="molecule type" value="Genomic_DNA"/>
</dbReference>
<reference evidence="6 7" key="1">
    <citation type="submission" date="2023-11" db="EMBL/GenBank/DDBJ databases">
        <title>Halocaridina rubra genome assembly.</title>
        <authorList>
            <person name="Smith C."/>
        </authorList>
    </citation>
    <scope>NUCLEOTIDE SEQUENCE [LARGE SCALE GENOMIC DNA]</scope>
    <source>
        <strain evidence="6">EP-1</strain>
        <tissue evidence="6">Whole</tissue>
    </source>
</reference>
<feature type="region of interest" description="Disordered" evidence="4">
    <location>
        <begin position="328"/>
        <end position="348"/>
    </location>
</feature>
<dbReference type="Pfam" id="PF00250">
    <property type="entry name" value="Forkhead"/>
    <property type="match status" value="1"/>
</dbReference>
<feature type="non-terminal residue" evidence="6">
    <location>
        <position position="1"/>
    </location>
</feature>
<name>A0AAN8X025_HALRR</name>
<accession>A0AAN8X025</accession>
<evidence type="ECO:0000259" key="5">
    <source>
        <dbReference type="PROSITE" id="PS50039"/>
    </source>
</evidence>
<feature type="region of interest" description="Disordered" evidence="4">
    <location>
        <begin position="386"/>
        <end position="409"/>
    </location>
</feature>
<organism evidence="6 7">
    <name type="scientific">Halocaridina rubra</name>
    <name type="common">Hawaiian red shrimp</name>
    <dbReference type="NCBI Taxonomy" id="373956"/>
    <lineage>
        <taxon>Eukaryota</taxon>
        <taxon>Metazoa</taxon>
        <taxon>Ecdysozoa</taxon>
        <taxon>Arthropoda</taxon>
        <taxon>Crustacea</taxon>
        <taxon>Multicrustacea</taxon>
        <taxon>Malacostraca</taxon>
        <taxon>Eumalacostraca</taxon>
        <taxon>Eucarida</taxon>
        <taxon>Decapoda</taxon>
        <taxon>Pleocyemata</taxon>
        <taxon>Caridea</taxon>
        <taxon>Atyoidea</taxon>
        <taxon>Atyidae</taxon>
        <taxon>Halocaridina</taxon>
    </lineage>
</organism>
<evidence type="ECO:0000256" key="2">
    <source>
        <dbReference type="ARBA" id="ARBA00023242"/>
    </source>
</evidence>
<feature type="compositionally biased region" description="Pro residues" evidence="4">
    <location>
        <begin position="271"/>
        <end position="282"/>
    </location>
</feature>
<dbReference type="InterPro" id="IPR001766">
    <property type="entry name" value="Fork_head_dom"/>
</dbReference>
<comment type="subcellular location">
    <subcellularLocation>
        <location evidence="3">Nucleus</location>
    </subcellularLocation>
</comment>
<dbReference type="PANTHER" id="PTHR11829">
    <property type="entry name" value="FORKHEAD BOX PROTEIN"/>
    <property type="match status" value="1"/>
</dbReference>
<dbReference type="FunFam" id="1.10.10.10:FF:000352">
    <property type="entry name" value="Forkhead box Q2"/>
    <property type="match status" value="1"/>
</dbReference>
<dbReference type="Gene3D" id="1.10.10.10">
    <property type="entry name" value="Winged helix-like DNA-binding domain superfamily/Winged helix DNA-binding domain"/>
    <property type="match status" value="1"/>
</dbReference>
<dbReference type="InterPro" id="IPR036388">
    <property type="entry name" value="WH-like_DNA-bd_sf"/>
</dbReference>
<dbReference type="SUPFAM" id="SSF46785">
    <property type="entry name" value="Winged helix' DNA-binding domain"/>
    <property type="match status" value="1"/>
</dbReference>
<dbReference type="CDD" id="cd20035">
    <property type="entry name" value="FH_FOXQ2-like"/>
    <property type="match status" value="1"/>
</dbReference>
<dbReference type="GO" id="GO:0000981">
    <property type="term" value="F:DNA-binding transcription factor activity, RNA polymerase II-specific"/>
    <property type="evidence" value="ECO:0007669"/>
    <property type="project" value="TreeGrafter"/>
</dbReference>
<dbReference type="PANTHER" id="PTHR11829:SF343">
    <property type="entry name" value="FORK-HEAD DOMAIN-CONTAINING PROTEIN"/>
    <property type="match status" value="1"/>
</dbReference>
<dbReference type="InterPro" id="IPR018122">
    <property type="entry name" value="TF_fork_head_CS_1"/>
</dbReference>
<dbReference type="GO" id="GO:0000978">
    <property type="term" value="F:RNA polymerase II cis-regulatory region sequence-specific DNA binding"/>
    <property type="evidence" value="ECO:0007669"/>
    <property type="project" value="TreeGrafter"/>
</dbReference>
<feature type="compositionally biased region" description="Low complexity" evidence="4">
    <location>
        <begin position="333"/>
        <end position="343"/>
    </location>
</feature>
<evidence type="ECO:0000256" key="3">
    <source>
        <dbReference type="PROSITE-ProRule" id="PRU00089"/>
    </source>
</evidence>
<keyword evidence="2 3" id="KW-0539">Nucleus</keyword>
<dbReference type="PROSITE" id="PS00657">
    <property type="entry name" value="FORK_HEAD_1"/>
    <property type="match status" value="1"/>
</dbReference>
<feature type="compositionally biased region" description="Acidic residues" evidence="4">
    <location>
        <begin position="390"/>
        <end position="409"/>
    </location>
</feature>
<evidence type="ECO:0000256" key="1">
    <source>
        <dbReference type="ARBA" id="ARBA00023125"/>
    </source>
</evidence>
<feature type="compositionally biased region" description="Polar residues" evidence="4">
    <location>
        <begin position="515"/>
        <end position="524"/>
    </location>
</feature>
<feature type="region of interest" description="Disordered" evidence="4">
    <location>
        <begin position="425"/>
        <end position="447"/>
    </location>
</feature>
<evidence type="ECO:0000313" key="7">
    <source>
        <dbReference type="Proteomes" id="UP001381693"/>
    </source>
</evidence>